<name>A0A2N0NGH7_9GLOM</name>
<proteinExistence type="predicted"/>
<feature type="compositionally biased region" description="Acidic residues" evidence="1">
    <location>
        <begin position="205"/>
        <end position="228"/>
    </location>
</feature>
<organism evidence="2 3">
    <name type="scientific">Rhizophagus irregularis</name>
    <dbReference type="NCBI Taxonomy" id="588596"/>
    <lineage>
        <taxon>Eukaryota</taxon>
        <taxon>Fungi</taxon>
        <taxon>Fungi incertae sedis</taxon>
        <taxon>Mucoromycota</taxon>
        <taxon>Glomeromycotina</taxon>
        <taxon>Glomeromycetes</taxon>
        <taxon>Glomerales</taxon>
        <taxon>Glomeraceae</taxon>
        <taxon>Rhizophagus</taxon>
    </lineage>
</organism>
<accession>A0A2N0NGH7</accession>
<feature type="compositionally biased region" description="Acidic residues" evidence="1">
    <location>
        <begin position="82"/>
        <end position="91"/>
    </location>
</feature>
<dbReference type="Proteomes" id="UP000232722">
    <property type="component" value="Unassembled WGS sequence"/>
</dbReference>
<dbReference type="EMBL" id="LLXJ01007479">
    <property type="protein sequence ID" value="PKB93683.1"/>
    <property type="molecule type" value="Genomic_DNA"/>
</dbReference>
<feature type="compositionally biased region" description="Basic and acidic residues" evidence="1">
    <location>
        <begin position="60"/>
        <end position="81"/>
    </location>
</feature>
<comment type="caution">
    <text evidence="2">The sequence shown here is derived from an EMBL/GenBank/DDBJ whole genome shotgun (WGS) entry which is preliminary data.</text>
</comment>
<gene>
    <name evidence="2" type="ORF">RhiirA5_440604</name>
</gene>
<evidence type="ECO:0000256" key="1">
    <source>
        <dbReference type="SAM" id="MobiDB-lite"/>
    </source>
</evidence>
<dbReference type="AlphaFoldDB" id="A0A2N0NGH7"/>
<feature type="compositionally biased region" description="Acidic residues" evidence="1">
    <location>
        <begin position="1"/>
        <end position="22"/>
    </location>
</feature>
<dbReference type="VEuPathDB" id="FungiDB:FUN_001866"/>
<dbReference type="VEuPathDB" id="FungiDB:RhiirA1_481268"/>
<protein>
    <submittedName>
        <fullName evidence="2">Uncharacterized protein</fullName>
    </submittedName>
</protein>
<feature type="region of interest" description="Disordered" evidence="1">
    <location>
        <begin position="197"/>
        <end position="228"/>
    </location>
</feature>
<dbReference type="VEuPathDB" id="FungiDB:RhiirFUN_023500"/>
<evidence type="ECO:0000313" key="2">
    <source>
        <dbReference type="EMBL" id="PKB93683.1"/>
    </source>
</evidence>
<feature type="region of interest" description="Disordered" evidence="1">
    <location>
        <begin position="1"/>
        <end position="123"/>
    </location>
</feature>
<reference evidence="2 3" key="2">
    <citation type="submission" date="2017-09" db="EMBL/GenBank/DDBJ databases">
        <title>Extensive intraspecific genome diversity in a model arbuscular mycorrhizal fungus.</title>
        <authorList>
            <person name="Chen E.C."/>
            <person name="Morin E."/>
            <person name="Beaudet D."/>
            <person name="Noel J."/>
            <person name="Ndikumana S."/>
            <person name="Charron P."/>
            <person name="St-Onge C."/>
            <person name="Giorgi J."/>
            <person name="Grigoriev I.V."/>
            <person name="Roux C."/>
            <person name="Martin F.M."/>
            <person name="Corradi N."/>
        </authorList>
    </citation>
    <scope>NUCLEOTIDE SEQUENCE [LARGE SCALE GENOMIC DNA]</scope>
    <source>
        <strain evidence="2 3">A5</strain>
    </source>
</reference>
<evidence type="ECO:0000313" key="3">
    <source>
        <dbReference type="Proteomes" id="UP000232722"/>
    </source>
</evidence>
<reference evidence="2 3" key="1">
    <citation type="submission" date="2016-04" db="EMBL/GenBank/DDBJ databases">
        <title>Genome analyses suggest a sexual origin of heterokaryosis in a supposedly ancient asexual fungus.</title>
        <authorList>
            <person name="Ropars J."/>
            <person name="Sedzielewska K."/>
            <person name="Noel J."/>
            <person name="Charron P."/>
            <person name="Farinelli L."/>
            <person name="Marton T."/>
            <person name="Kruger M."/>
            <person name="Pelin A."/>
            <person name="Brachmann A."/>
            <person name="Corradi N."/>
        </authorList>
    </citation>
    <scope>NUCLEOTIDE SEQUENCE [LARGE SCALE GENOMIC DNA]</scope>
    <source>
        <strain evidence="2 3">A5</strain>
    </source>
</reference>
<sequence>MNIEDHEEDYDHESEESDDDYDHENNEYDNLQLYNNPVQERRRSNRINPTQGWKNFGKPNLDKDIEERGKEEYKYRNREEIPMELEEDEQPMNDKPTGPGINRWREAGGKRRPRKDNIIGVRSKDPVDYGNLLNIVEQQEKMIKRMLKKGEIEVVIDSRAAISVITEKLRKELDIPIKEKKEEKKLYTVKEVIKEKEVVKKNESQEDSESSSEESSSDDSEISSENED</sequence>